<feature type="transmembrane region" description="Helical" evidence="1">
    <location>
        <begin position="37"/>
        <end position="56"/>
    </location>
</feature>
<evidence type="ECO:0000256" key="1">
    <source>
        <dbReference type="SAM" id="Phobius"/>
    </source>
</evidence>
<feature type="transmembrane region" description="Helical" evidence="1">
    <location>
        <begin position="68"/>
        <end position="85"/>
    </location>
</feature>
<feature type="transmembrane region" description="Helical" evidence="1">
    <location>
        <begin position="91"/>
        <end position="111"/>
    </location>
</feature>
<keyword evidence="1" id="KW-0472">Membrane</keyword>
<reference evidence="2 3" key="1">
    <citation type="submission" date="2017-12" db="EMBL/GenBank/DDBJ databases">
        <title>FDA dAtabase for Regulatory Grade micrObial Sequences (FDA-ARGOS): Supporting development and validation of Infectious Disease Dx tests.</title>
        <authorList>
            <person name="Hoffmann M."/>
            <person name="Allard M."/>
            <person name="Evans P."/>
            <person name="Brown E."/>
            <person name="Tallon L."/>
            <person name="Sadzewicz L."/>
            <person name="Sengamalay N."/>
            <person name="Ott S."/>
            <person name="Godinez A."/>
            <person name="Nagaraj S."/>
            <person name="Vavikolanu K."/>
            <person name="Aluvathingal J."/>
            <person name="Nadendla S."/>
            <person name="Sichtig H."/>
        </authorList>
    </citation>
    <scope>NUCLEOTIDE SEQUENCE [LARGE SCALE GENOMIC DNA]</scope>
    <source>
        <strain evidence="2 3">FDAARGOS_148</strain>
    </source>
</reference>
<comment type="caution">
    <text evidence="2">The sequence shown here is derived from an EMBL/GenBank/DDBJ whole genome shotgun (WGS) entry which is preliminary data.</text>
</comment>
<accession>A0A2K0A6A2</accession>
<dbReference type="AlphaFoldDB" id="A0A2K0A6A2"/>
<proteinExistence type="predicted"/>
<dbReference type="Proteomes" id="UP000053523">
    <property type="component" value="Unassembled WGS sequence"/>
</dbReference>
<keyword evidence="1" id="KW-0812">Transmembrane</keyword>
<dbReference type="RefSeq" id="WP_037549754.1">
    <property type="nucleotide sequence ID" value="NZ_CAJCFZ010000013.1"/>
</dbReference>
<name>A0A2K0A6A2_STAHA</name>
<organism evidence="2 3">
    <name type="scientific">Staphylococcus haemolyticus</name>
    <dbReference type="NCBI Taxonomy" id="1283"/>
    <lineage>
        <taxon>Bacteria</taxon>
        <taxon>Bacillati</taxon>
        <taxon>Bacillota</taxon>
        <taxon>Bacilli</taxon>
        <taxon>Bacillales</taxon>
        <taxon>Staphylococcaceae</taxon>
        <taxon>Staphylococcus</taxon>
    </lineage>
</organism>
<evidence type="ECO:0000313" key="3">
    <source>
        <dbReference type="Proteomes" id="UP000053523"/>
    </source>
</evidence>
<protein>
    <submittedName>
        <fullName evidence="2">Uncharacterized protein</fullName>
    </submittedName>
</protein>
<evidence type="ECO:0000313" key="2">
    <source>
        <dbReference type="EMBL" id="PNN20548.1"/>
    </source>
</evidence>
<sequence>MKRNTKVALALISFFLLVCEFFYGIPFLGGSFILGFGWQPLLINAFLYLILAVILLVDNQNAIKPMSIIPIIGIVGSFVAFIPIVGMFVHWVLFFLLVFFIFIVLSAPTYIRNKDAKVIYTQYKDDHSNKW</sequence>
<keyword evidence="1" id="KW-1133">Transmembrane helix</keyword>
<feature type="transmembrane region" description="Helical" evidence="1">
    <location>
        <begin position="7"/>
        <end position="25"/>
    </location>
</feature>
<dbReference type="EMBL" id="LORN02000015">
    <property type="protein sequence ID" value="PNN20548.1"/>
    <property type="molecule type" value="Genomic_DNA"/>
</dbReference>
<gene>
    <name evidence="2" type="ORF">AL503_007010</name>
</gene>